<reference evidence="10" key="1">
    <citation type="submission" date="2021-01" db="EMBL/GenBank/DDBJ databases">
        <title>Modified the classification status of verrucomicrobia.</title>
        <authorList>
            <person name="Feng X."/>
        </authorList>
    </citation>
    <scope>NUCLEOTIDE SEQUENCE</scope>
    <source>
        <strain evidence="10">KCTC 22201</strain>
    </source>
</reference>
<name>A0A934VFS5_9BACT</name>
<evidence type="ECO:0000256" key="1">
    <source>
        <dbReference type="ARBA" id="ARBA00006594"/>
    </source>
</evidence>
<feature type="domain" description="DNA methylase adenine-specific" evidence="8">
    <location>
        <begin position="165"/>
        <end position="502"/>
    </location>
</feature>
<keyword evidence="5" id="KW-0949">S-adenosyl-L-methionine</keyword>
<dbReference type="GO" id="GO:0009007">
    <property type="term" value="F:site-specific DNA-methyltransferase (adenine-specific) activity"/>
    <property type="evidence" value="ECO:0007669"/>
    <property type="project" value="UniProtKB-EC"/>
</dbReference>
<sequence>MPARKRAAKTAKKKDSTAHLGFEAKLWLAADKLRNNMDAAEYKHVVLGLIFLKYISDAFEDHRAKLLAGEGDYAGADPEDPDEYRAENIFWVPQEARWSHLQGRAKLPTIGTDVDDAMDAIERDNPRLKGALNKNYGRADLDKHRLGELIDLIGSIELKEEAGQSKDILGRVFEYFLTQFASAEGKNGGQFYTPSCVVRLLVEMLAPTSGSRIYDPACGSGGMFVQSEKFIESHGGKLGEISVYGQESNPTTRRLAIMNLALRGIEADFGKEHADTFRNVQHPDLRADYVLANPPFNDSDWHRKDDDVRWQFGVPPKGNANFAWVQHFIHHLAPKGMAGFVLANGSMSSNQSGEGEIRKAIVEADLVDCMVALPGQLFYSTQIEVCLWFLARNKNDGKRRDRRGETLFIDARKMGSMVSRVNRELTGEDIARIADTYHLWRGDQGYVVPPSGGSKKDRLKAELRTYEDVPGFCKSATTEEIGKHGFVLTPGRYVGAEEAEDDGEPFEEKMPRLVAELNAQFAESAKLEQAIKSNLKGLGYGG</sequence>
<dbReference type="InterPro" id="IPR052916">
    <property type="entry name" value="Type-I_RE_MTase_Subunit"/>
</dbReference>
<evidence type="ECO:0000259" key="8">
    <source>
        <dbReference type="Pfam" id="PF02384"/>
    </source>
</evidence>
<gene>
    <name evidence="10" type="ORF">JIN81_10005</name>
</gene>
<keyword evidence="4" id="KW-0808">Transferase</keyword>
<evidence type="ECO:0000256" key="5">
    <source>
        <dbReference type="ARBA" id="ARBA00022691"/>
    </source>
</evidence>
<evidence type="ECO:0000259" key="9">
    <source>
        <dbReference type="Pfam" id="PF12161"/>
    </source>
</evidence>
<dbReference type="Pfam" id="PF02384">
    <property type="entry name" value="N6_Mtase"/>
    <property type="match status" value="1"/>
</dbReference>
<keyword evidence="11" id="KW-1185">Reference proteome</keyword>
<dbReference type="PRINTS" id="PR00507">
    <property type="entry name" value="N12N6MTFRASE"/>
</dbReference>
<proteinExistence type="inferred from homology"/>
<dbReference type="InterPro" id="IPR029063">
    <property type="entry name" value="SAM-dependent_MTases_sf"/>
</dbReference>
<organism evidence="10 11">
    <name type="scientific">Haloferula rosea</name>
    <dbReference type="NCBI Taxonomy" id="490093"/>
    <lineage>
        <taxon>Bacteria</taxon>
        <taxon>Pseudomonadati</taxon>
        <taxon>Verrucomicrobiota</taxon>
        <taxon>Verrucomicrobiia</taxon>
        <taxon>Verrucomicrobiales</taxon>
        <taxon>Verrucomicrobiaceae</taxon>
        <taxon>Haloferula</taxon>
    </lineage>
</organism>
<evidence type="ECO:0000256" key="7">
    <source>
        <dbReference type="ARBA" id="ARBA00047942"/>
    </source>
</evidence>
<dbReference type="PANTHER" id="PTHR42998:SF1">
    <property type="entry name" value="TYPE I RESTRICTION ENZYME HINDI METHYLASE SUBUNIT"/>
    <property type="match status" value="1"/>
</dbReference>
<evidence type="ECO:0000256" key="3">
    <source>
        <dbReference type="ARBA" id="ARBA00022603"/>
    </source>
</evidence>
<dbReference type="EMBL" id="JAENII010000006">
    <property type="protein sequence ID" value="MBK1827356.1"/>
    <property type="molecule type" value="Genomic_DNA"/>
</dbReference>
<dbReference type="PANTHER" id="PTHR42998">
    <property type="entry name" value="TYPE I RESTRICTION ENZYME HINDVIIP M PROTEIN-RELATED"/>
    <property type="match status" value="1"/>
</dbReference>
<evidence type="ECO:0000313" key="11">
    <source>
        <dbReference type="Proteomes" id="UP000658278"/>
    </source>
</evidence>
<dbReference type="Gene3D" id="3.40.50.150">
    <property type="entry name" value="Vaccinia Virus protein VP39"/>
    <property type="match status" value="1"/>
</dbReference>
<keyword evidence="3 10" id="KW-0489">Methyltransferase</keyword>
<dbReference type="Proteomes" id="UP000658278">
    <property type="component" value="Unassembled WGS sequence"/>
</dbReference>
<comment type="similarity">
    <text evidence="1">Belongs to the N(4)/N(6)-methyltransferase family.</text>
</comment>
<feature type="domain" description="N6 adenine-specific DNA methyltransferase N-terminal" evidence="9">
    <location>
        <begin position="23"/>
        <end position="153"/>
    </location>
</feature>
<evidence type="ECO:0000313" key="10">
    <source>
        <dbReference type="EMBL" id="MBK1827356.1"/>
    </source>
</evidence>
<evidence type="ECO:0000256" key="4">
    <source>
        <dbReference type="ARBA" id="ARBA00022679"/>
    </source>
</evidence>
<dbReference type="Pfam" id="PF12161">
    <property type="entry name" value="HsdM_N"/>
    <property type="match status" value="1"/>
</dbReference>
<dbReference type="GO" id="GO:0032259">
    <property type="term" value="P:methylation"/>
    <property type="evidence" value="ECO:0007669"/>
    <property type="project" value="UniProtKB-KW"/>
</dbReference>
<dbReference type="EC" id="2.1.1.72" evidence="2"/>
<evidence type="ECO:0000256" key="6">
    <source>
        <dbReference type="ARBA" id="ARBA00022747"/>
    </source>
</evidence>
<accession>A0A934VFS5</accession>
<dbReference type="Gene3D" id="1.20.1260.30">
    <property type="match status" value="1"/>
</dbReference>
<dbReference type="InterPro" id="IPR003356">
    <property type="entry name" value="DNA_methylase_A-5"/>
</dbReference>
<dbReference type="GO" id="GO:0008170">
    <property type="term" value="F:N-methyltransferase activity"/>
    <property type="evidence" value="ECO:0007669"/>
    <property type="project" value="InterPro"/>
</dbReference>
<protein>
    <recommendedName>
        <fullName evidence="2">site-specific DNA-methyltransferase (adenine-specific)</fullName>
        <ecNumber evidence="2">2.1.1.72</ecNumber>
    </recommendedName>
</protein>
<dbReference type="GO" id="GO:0009307">
    <property type="term" value="P:DNA restriction-modification system"/>
    <property type="evidence" value="ECO:0007669"/>
    <property type="project" value="UniProtKB-KW"/>
</dbReference>
<dbReference type="SUPFAM" id="SSF53335">
    <property type="entry name" value="S-adenosyl-L-methionine-dependent methyltransferases"/>
    <property type="match status" value="1"/>
</dbReference>
<comment type="caution">
    <text evidence="10">The sequence shown here is derived from an EMBL/GenBank/DDBJ whole genome shotgun (WGS) entry which is preliminary data.</text>
</comment>
<comment type="catalytic activity">
    <reaction evidence="7">
        <text>a 2'-deoxyadenosine in DNA + S-adenosyl-L-methionine = an N(6)-methyl-2'-deoxyadenosine in DNA + S-adenosyl-L-homocysteine + H(+)</text>
        <dbReference type="Rhea" id="RHEA:15197"/>
        <dbReference type="Rhea" id="RHEA-COMP:12418"/>
        <dbReference type="Rhea" id="RHEA-COMP:12419"/>
        <dbReference type="ChEBI" id="CHEBI:15378"/>
        <dbReference type="ChEBI" id="CHEBI:57856"/>
        <dbReference type="ChEBI" id="CHEBI:59789"/>
        <dbReference type="ChEBI" id="CHEBI:90615"/>
        <dbReference type="ChEBI" id="CHEBI:90616"/>
        <dbReference type="EC" id="2.1.1.72"/>
    </reaction>
</comment>
<dbReference type="GO" id="GO:0003677">
    <property type="term" value="F:DNA binding"/>
    <property type="evidence" value="ECO:0007669"/>
    <property type="project" value="InterPro"/>
</dbReference>
<dbReference type="AlphaFoldDB" id="A0A934VFS5"/>
<keyword evidence="6" id="KW-0680">Restriction system</keyword>
<dbReference type="InterPro" id="IPR022749">
    <property type="entry name" value="D12N6_MeTrfase_N"/>
</dbReference>
<dbReference type="RefSeq" id="WP_200278804.1">
    <property type="nucleotide sequence ID" value="NZ_JAENII010000006.1"/>
</dbReference>
<dbReference type="InterPro" id="IPR038333">
    <property type="entry name" value="T1MK-like_N_sf"/>
</dbReference>
<evidence type="ECO:0000256" key="2">
    <source>
        <dbReference type="ARBA" id="ARBA00011900"/>
    </source>
</evidence>